<dbReference type="SFLD" id="SFLDG00363">
    <property type="entry name" value="AMPS_(cytGST):_Alpha-__Mu-__Pi"/>
    <property type="match status" value="1"/>
</dbReference>
<dbReference type="GO" id="GO:0006749">
    <property type="term" value="P:glutathione metabolic process"/>
    <property type="evidence" value="ECO:0007669"/>
    <property type="project" value="TreeGrafter"/>
</dbReference>
<dbReference type="InterPro" id="IPR040079">
    <property type="entry name" value="Glutathione_S-Trfase"/>
</dbReference>
<dbReference type="InterPro" id="IPR004046">
    <property type="entry name" value="GST_C"/>
</dbReference>
<dbReference type="PANTHER" id="PTHR11571">
    <property type="entry name" value="GLUTATHIONE S-TRANSFERASE"/>
    <property type="match status" value="1"/>
</dbReference>
<dbReference type="EMBL" id="OV121133">
    <property type="protein sequence ID" value="CAH0550584.1"/>
    <property type="molecule type" value="Genomic_DNA"/>
</dbReference>
<dbReference type="GO" id="GO:0004364">
    <property type="term" value="F:glutathione transferase activity"/>
    <property type="evidence" value="ECO:0007669"/>
    <property type="project" value="UniProtKB-EC"/>
</dbReference>
<evidence type="ECO:0000259" key="7">
    <source>
        <dbReference type="PROSITE" id="PS50405"/>
    </source>
</evidence>
<comment type="subunit">
    <text evidence="1">Homodimer.</text>
</comment>
<dbReference type="SFLD" id="SFLDS00019">
    <property type="entry name" value="Glutathione_Transferase_(cytos"/>
    <property type="match status" value="1"/>
</dbReference>
<feature type="domain" description="GST C-terminal" evidence="7">
    <location>
        <begin position="86"/>
        <end position="208"/>
    </location>
</feature>
<dbReference type="PROSITE" id="PS50405">
    <property type="entry name" value="GST_CTER"/>
    <property type="match status" value="1"/>
</dbReference>
<dbReference type="InterPro" id="IPR036249">
    <property type="entry name" value="Thioredoxin-like_sf"/>
</dbReference>
<accession>A0A9P0AXY6</accession>
<evidence type="ECO:0000256" key="5">
    <source>
        <dbReference type="ARBA" id="ARBA00047960"/>
    </source>
</evidence>
<dbReference type="CDD" id="cd03192">
    <property type="entry name" value="GST_C_Sigma_like"/>
    <property type="match status" value="1"/>
</dbReference>
<comment type="similarity">
    <text evidence="4">Belongs to the GST superfamily. Sigma family.</text>
</comment>
<dbReference type="SFLD" id="SFLDG01205">
    <property type="entry name" value="AMPS.1"/>
    <property type="match status" value="1"/>
</dbReference>
<dbReference type="SUPFAM" id="SSF47616">
    <property type="entry name" value="GST C-terminal domain-like"/>
    <property type="match status" value="1"/>
</dbReference>
<name>A0A9P0AXY6_BRAAE</name>
<reference evidence="8" key="1">
    <citation type="submission" date="2021-12" db="EMBL/GenBank/DDBJ databases">
        <authorList>
            <person name="King R."/>
        </authorList>
    </citation>
    <scope>NUCLEOTIDE SEQUENCE</scope>
</reference>
<dbReference type="Gene3D" id="1.20.1050.10">
    <property type="match status" value="1"/>
</dbReference>
<evidence type="ECO:0000259" key="6">
    <source>
        <dbReference type="PROSITE" id="PS50404"/>
    </source>
</evidence>
<dbReference type="InterPro" id="IPR036282">
    <property type="entry name" value="Glutathione-S-Trfase_C_sf"/>
</dbReference>
<dbReference type="PANTHER" id="PTHR11571:SF224">
    <property type="entry name" value="HEMATOPOIETIC PROSTAGLANDIN D SYNTHASE"/>
    <property type="match status" value="1"/>
</dbReference>
<dbReference type="PROSITE" id="PS50404">
    <property type="entry name" value="GST_NTER"/>
    <property type="match status" value="1"/>
</dbReference>
<evidence type="ECO:0000256" key="1">
    <source>
        <dbReference type="ARBA" id="ARBA00011738"/>
    </source>
</evidence>
<evidence type="ECO:0000256" key="4">
    <source>
        <dbReference type="ARBA" id="ARBA00038317"/>
    </source>
</evidence>
<comment type="catalytic activity">
    <reaction evidence="5">
        <text>RX + glutathione = an S-substituted glutathione + a halide anion + H(+)</text>
        <dbReference type="Rhea" id="RHEA:16437"/>
        <dbReference type="ChEBI" id="CHEBI:15378"/>
        <dbReference type="ChEBI" id="CHEBI:16042"/>
        <dbReference type="ChEBI" id="CHEBI:17792"/>
        <dbReference type="ChEBI" id="CHEBI:57925"/>
        <dbReference type="ChEBI" id="CHEBI:90779"/>
        <dbReference type="EC" id="2.5.1.18"/>
    </reaction>
</comment>
<keyword evidence="3" id="KW-0808">Transferase</keyword>
<dbReference type="Pfam" id="PF14497">
    <property type="entry name" value="GST_C_3"/>
    <property type="match status" value="1"/>
</dbReference>
<evidence type="ECO:0000256" key="2">
    <source>
        <dbReference type="ARBA" id="ARBA00012452"/>
    </source>
</evidence>
<evidence type="ECO:0000313" key="8">
    <source>
        <dbReference type="EMBL" id="CAH0550584.1"/>
    </source>
</evidence>
<gene>
    <name evidence="8" type="ORF">MELIAE_LOCUS3367</name>
</gene>
<dbReference type="EC" id="2.5.1.18" evidence="2"/>
<dbReference type="Gene3D" id="3.40.30.10">
    <property type="entry name" value="Glutaredoxin"/>
    <property type="match status" value="1"/>
</dbReference>
<evidence type="ECO:0000313" key="9">
    <source>
        <dbReference type="Proteomes" id="UP001154078"/>
    </source>
</evidence>
<organism evidence="8 9">
    <name type="scientific">Brassicogethes aeneus</name>
    <name type="common">Rape pollen beetle</name>
    <name type="synonym">Meligethes aeneus</name>
    <dbReference type="NCBI Taxonomy" id="1431903"/>
    <lineage>
        <taxon>Eukaryota</taxon>
        <taxon>Metazoa</taxon>
        <taxon>Ecdysozoa</taxon>
        <taxon>Arthropoda</taxon>
        <taxon>Hexapoda</taxon>
        <taxon>Insecta</taxon>
        <taxon>Pterygota</taxon>
        <taxon>Neoptera</taxon>
        <taxon>Endopterygota</taxon>
        <taxon>Coleoptera</taxon>
        <taxon>Polyphaga</taxon>
        <taxon>Cucujiformia</taxon>
        <taxon>Nitidulidae</taxon>
        <taxon>Meligethinae</taxon>
        <taxon>Brassicogethes</taxon>
    </lineage>
</organism>
<sequence length="208" mass="24039">MAYKVSYFNITALGEPLRFLCSYGNLDWEDFRVEYTPGVPSQKWLELKSKMPYGQMPILEHEGKVAHQSVAISRFLAKKVKLVGKDDWENLIIDSTVDTVADFRAKIARYHYETDAAIKESVKGPLFTEQIPYYLKKLDEAAKTNGGFLAINRLTWADLYFVSQWDYLNGMAQIDLFSDYPNLQKVKKNVLAVQNIKTWIEKRPKTII</sequence>
<dbReference type="InterPro" id="IPR050213">
    <property type="entry name" value="GST_superfamily"/>
</dbReference>
<dbReference type="AlphaFoldDB" id="A0A9P0AXY6"/>
<dbReference type="InterPro" id="IPR010987">
    <property type="entry name" value="Glutathione-S-Trfase_C-like"/>
</dbReference>
<dbReference type="CDD" id="cd03039">
    <property type="entry name" value="GST_N_Sigma_like"/>
    <property type="match status" value="1"/>
</dbReference>
<dbReference type="Pfam" id="PF02798">
    <property type="entry name" value="GST_N"/>
    <property type="match status" value="1"/>
</dbReference>
<proteinExistence type="inferred from homology"/>
<dbReference type="OrthoDB" id="414243at2759"/>
<dbReference type="FunFam" id="1.20.1050.10:FF:000030">
    <property type="entry name" value="Glutathione S-transferase S1"/>
    <property type="match status" value="1"/>
</dbReference>
<protein>
    <recommendedName>
        <fullName evidence="2">glutathione transferase</fullName>
        <ecNumber evidence="2">2.5.1.18</ecNumber>
    </recommendedName>
</protein>
<dbReference type="SUPFAM" id="SSF52833">
    <property type="entry name" value="Thioredoxin-like"/>
    <property type="match status" value="1"/>
</dbReference>
<keyword evidence="9" id="KW-1185">Reference proteome</keyword>
<feature type="domain" description="GST N-terminal" evidence="6">
    <location>
        <begin position="1"/>
        <end position="84"/>
    </location>
</feature>
<dbReference type="InterPro" id="IPR004045">
    <property type="entry name" value="Glutathione_S-Trfase_N"/>
</dbReference>
<dbReference type="Proteomes" id="UP001154078">
    <property type="component" value="Chromosome 2"/>
</dbReference>
<evidence type="ECO:0000256" key="3">
    <source>
        <dbReference type="ARBA" id="ARBA00022679"/>
    </source>
</evidence>